<dbReference type="InterPro" id="IPR006037">
    <property type="entry name" value="RCK_C"/>
</dbReference>
<dbReference type="AlphaFoldDB" id="A0ABD5QEH3"/>
<dbReference type="InterPro" id="IPR058776">
    <property type="entry name" value="KhtT-like_N"/>
</dbReference>
<reference evidence="2 3" key="1">
    <citation type="journal article" date="2019" name="Int. J. Syst. Evol. Microbiol.">
        <title>The Global Catalogue of Microorganisms (GCM) 10K type strain sequencing project: providing services to taxonomists for standard genome sequencing and annotation.</title>
        <authorList>
            <consortium name="The Broad Institute Genomics Platform"/>
            <consortium name="The Broad Institute Genome Sequencing Center for Infectious Disease"/>
            <person name="Wu L."/>
            <person name="Ma J."/>
        </authorList>
    </citation>
    <scope>NUCLEOTIDE SEQUENCE [LARGE SCALE GENOMIC DNA]</scope>
    <source>
        <strain evidence="2 3">CGMCC 1.15824</strain>
    </source>
</reference>
<dbReference type="PROSITE" id="PS51202">
    <property type="entry name" value="RCK_C"/>
    <property type="match status" value="1"/>
</dbReference>
<proteinExistence type="predicted"/>
<comment type="caution">
    <text evidence="2">The sequence shown here is derived from an EMBL/GenBank/DDBJ whole genome shotgun (WGS) entry which is preliminary data.</text>
</comment>
<dbReference type="InterPro" id="IPR036721">
    <property type="entry name" value="RCK_C_sf"/>
</dbReference>
<gene>
    <name evidence="2" type="ORF">ACFPFO_10260</name>
</gene>
<dbReference type="PANTHER" id="PTHR30445">
    <property type="entry name" value="K(+)_H(+) ANTIPORTER SUBUNIT KHTT"/>
    <property type="match status" value="1"/>
</dbReference>
<dbReference type="Gene3D" id="3.30.70.1450">
    <property type="entry name" value="Regulator of K+ conductance, C-terminal domain"/>
    <property type="match status" value="1"/>
</dbReference>
<dbReference type="Proteomes" id="UP001595925">
    <property type="component" value="Unassembled WGS sequence"/>
</dbReference>
<dbReference type="InterPro" id="IPR050144">
    <property type="entry name" value="AAE_transporter"/>
</dbReference>
<feature type="domain" description="RCK C-terminal" evidence="1">
    <location>
        <begin position="76"/>
        <end position="160"/>
    </location>
</feature>
<dbReference type="PANTHER" id="PTHR30445:SF8">
    <property type="entry name" value="K(+)_H(+) ANTIPORTER SUBUNIT KHTT"/>
    <property type="match status" value="1"/>
</dbReference>
<dbReference type="Pfam" id="PF02080">
    <property type="entry name" value="TrkA_C"/>
    <property type="match status" value="1"/>
</dbReference>
<dbReference type="PIRSF" id="PIRSF005028">
    <property type="entry name" value="KhtT"/>
    <property type="match status" value="1"/>
</dbReference>
<name>A0ABD5QEH3_9EURY</name>
<sequence>MTIYESDLPGVGKKYEVELEDGERLVVVTHNTGKREVYLKAEEGADGEKLFELPDRLARTVGTILEGAYFQPVTSDRVETMLSEETFLEWYNVAPNAELAGRSLGEVNVREETGVSVVAIQRDDEVVAPPGPESVIEAGDTLVVVGDRESCTAFEALLGDDPQR</sequence>
<dbReference type="SUPFAM" id="SSF116726">
    <property type="entry name" value="TrkA C-terminal domain-like"/>
    <property type="match status" value="1"/>
</dbReference>
<evidence type="ECO:0000313" key="3">
    <source>
        <dbReference type="Proteomes" id="UP001595925"/>
    </source>
</evidence>
<keyword evidence="3" id="KW-1185">Reference proteome</keyword>
<evidence type="ECO:0000313" key="2">
    <source>
        <dbReference type="EMBL" id="MFC4988130.1"/>
    </source>
</evidence>
<dbReference type="InterPro" id="IPR026278">
    <property type="entry name" value="KhtT"/>
</dbReference>
<dbReference type="EMBL" id="JBHSJG010000036">
    <property type="protein sequence ID" value="MFC4988130.1"/>
    <property type="molecule type" value="Genomic_DNA"/>
</dbReference>
<dbReference type="RefSeq" id="WP_114578068.1">
    <property type="nucleotide sequence ID" value="NZ_JAIVEF010000001.1"/>
</dbReference>
<accession>A0ABD5QEH3</accession>
<dbReference type="Pfam" id="PF25991">
    <property type="entry name" value="KhtT_N"/>
    <property type="match status" value="1"/>
</dbReference>
<protein>
    <submittedName>
        <fullName evidence="2">Cation:proton antiporter regulatory subunit</fullName>
    </submittedName>
</protein>
<evidence type="ECO:0000259" key="1">
    <source>
        <dbReference type="PROSITE" id="PS51202"/>
    </source>
</evidence>
<organism evidence="2 3">
    <name type="scientific">Saliphagus infecundisoli</name>
    <dbReference type="NCBI Taxonomy" id="1849069"/>
    <lineage>
        <taxon>Archaea</taxon>
        <taxon>Methanobacteriati</taxon>
        <taxon>Methanobacteriota</taxon>
        <taxon>Stenosarchaea group</taxon>
        <taxon>Halobacteria</taxon>
        <taxon>Halobacteriales</taxon>
        <taxon>Natrialbaceae</taxon>
        <taxon>Saliphagus</taxon>
    </lineage>
</organism>